<dbReference type="eggNOG" id="COG0493">
    <property type="taxonomic scope" value="Bacteria"/>
</dbReference>
<proteinExistence type="predicted"/>
<dbReference type="InParanoid" id="D4H1F9"/>
<dbReference type="PANTHER" id="PTHR42783:SF3">
    <property type="entry name" value="GLUTAMATE SYNTHASE [NADPH] SMALL CHAIN-RELATED"/>
    <property type="match status" value="1"/>
</dbReference>
<sequence>MKKLFPLYFNKLSPCYSRDHLGNHGCYARNDIPRFLYLTELGRFEEAFYVLKETNPFSSGCGRFCDHPCETACNRTKFDEPVDIRAMERFVSDWGYRNGLEPKRLAPDKNLKIAVIGSGPAGLSAAYFLARLGYRTDVYEKEDTPGGLLTQGIPAFRYPRDVFSHELDFIMKAGVKIKCGENINKDKFLNLTREYDAVIVSTGAHKPAEMNIEGEELAESAIPFLRKINFGLAEELKIRKGEKICVIGGGYSAIDVARCSVRLGAEPTVLYRRTEDEMTAHAGEVADTIKEGVAYNFLRQPLKIEKAGKKLKVQVQVMKLGPVDESGRAKPFAVPGLVEEHEFDRVVLAIGDRPDLYFVGESFTVDFPRMICPDLQEEDRDKVFVTGDAAMGNVESVGMVVRVVGLAQDTVKAVREFLGEDAEPESRRDTAFYNMLNTKYFEKTGRLVEDELPVAERENNFKEIVQTAEDDMAMLMASRCFNCGICIQCDWCWFYSDGSLIKLKKGWTPEPDAHFYEFLEDKLGDATYKSVEACPRSALTVTKEGSKLDDFRKQQYISACEIFDDGGCDHDH</sequence>
<evidence type="ECO:0000313" key="4">
    <source>
        <dbReference type="Proteomes" id="UP000002012"/>
    </source>
</evidence>
<dbReference type="InterPro" id="IPR023753">
    <property type="entry name" value="FAD/NAD-binding_dom"/>
</dbReference>
<dbReference type="SUPFAM" id="SSF46548">
    <property type="entry name" value="alpha-helical ferredoxin"/>
    <property type="match status" value="2"/>
</dbReference>
<dbReference type="STRING" id="522772.Dacet_0101"/>
<dbReference type="InterPro" id="IPR036188">
    <property type="entry name" value="FAD/NAD-bd_sf"/>
</dbReference>
<dbReference type="Gene3D" id="1.10.1060.10">
    <property type="entry name" value="Alpha-helical ferredoxin"/>
    <property type="match status" value="1"/>
</dbReference>
<dbReference type="GO" id="GO:0016491">
    <property type="term" value="F:oxidoreductase activity"/>
    <property type="evidence" value="ECO:0007669"/>
    <property type="project" value="InterPro"/>
</dbReference>
<dbReference type="Pfam" id="PF14691">
    <property type="entry name" value="Fer4_20"/>
    <property type="match status" value="1"/>
</dbReference>
<feature type="domain" description="Dihydroprymidine dehydrogenase" evidence="2">
    <location>
        <begin position="20"/>
        <end position="98"/>
    </location>
</feature>
<evidence type="ECO:0000259" key="1">
    <source>
        <dbReference type="Pfam" id="PF07992"/>
    </source>
</evidence>
<dbReference type="GO" id="GO:0051536">
    <property type="term" value="F:iron-sulfur cluster binding"/>
    <property type="evidence" value="ECO:0007669"/>
    <property type="project" value="InterPro"/>
</dbReference>
<dbReference type="OrthoDB" id="9803192at2"/>
<dbReference type="EMBL" id="CP001968">
    <property type="protein sequence ID" value="ADD66907.1"/>
    <property type="molecule type" value="Genomic_DNA"/>
</dbReference>
<dbReference type="Proteomes" id="UP000002012">
    <property type="component" value="Chromosome"/>
</dbReference>
<protein>
    <submittedName>
        <fullName evidence="3">Glucose-inhibited division protein A</fullName>
    </submittedName>
</protein>
<evidence type="ECO:0000313" key="3">
    <source>
        <dbReference type="EMBL" id="ADD66907.1"/>
    </source>
</evidence>
<dbReference type="InterPro" id="IPR028261">
    <property type="entry name" value="DPD_II"/>
</dbReference>
<reference evidence="3 4" key="1">
    <citation type="journal article" date="2010" name="Stand. Genomic Sci.">
        <title>Complete genome sequence of Denitrovibrio acetiphilus type strain (N2460).</title>
        <authorList>
            <person name="Kiss H."/>
            <person name="Lang E."/>
            <person name="Lapidus A."/>
            <person name="Copeland A."/>
            <person name="Nolan M."/>
            <person name="Glavina Del Rio T."/>
            <person name="Chen F."/>
            <person name="Lucas S."/>
            <person name="Tice H."/>
            <person name="Cheng J.F."/>
            <person name="Han C."/>
            <person name="Goodwin L."/>
            <person name="Pitluck S."/>
            <person name="Liolios K."/>
            <person name="Pati A."/>
            <person name="Ivanova N."/>
            <person name="Mavromatis K."/>
            <person name="Chen A."/>
            <person name="Palaniappan K."/>
            <person name="Land M."/>
            <person name="Hauser L."/>
            <person name="Chang Y.J."/>
            <person name="Jeffries C.D."/>
            <person name="Detter J.C."/>
            <person name="Brettin T."/>
            <person name="Spring S."/>
            <person name="Rohde M."/>
            <person name="Goker M."/>
            <person name="Woyke T."/>
            <person name="Bristow J."/>
            <person name="Eisen J.A."/>
            <person name="Markowitz V."/>
            <person name="Hugenholtz P."/>
            <person name="Kyrpides N.C."/>
            <person name="Klenk H.P."/>
        </authorList>
    </citation>
    <scope>NUCLEOTIDE SEQUENCE [LARGE SCALE GENOMIC DNA]</scope>
    <source>
        <strain evidence="4">DSM 12809 / NBRC 114555 / N2460</strain>
    </source>
</reference>
<dbReference type="PRINTS" id="PR00419">
    <property type="entry name" value="ADXRDTASE"/>
</dbReference>
<dbReference type="AlphaFoldDB" id="D4H1F9"/>
<dbReference type="PaxDb" id="522772-Dacet_0101"/>
<dbReference type="Pfam" id="PF07992">
    <property type="entry name" value="Pyr_redox_2"/>
    <property type="match status" value="1"/>
</dbReference>
<dbReference type="PANTHER" id="PTHR42783">
    <property type="entry name" value="GLUTAMATE SYNTHASE [NADPH] SMALL CHAIN"/>
    <property type="match status" value="1"/>
</dbReference>
<dbReference type="InterPro" id="IPR009051">
    <property type="entry name" value="Helical_ferredxn"/>
</dbReference>
<evidence type="ECO:0000259" key="2">
    <source>
        <dbReference type="Pfam" id="PF14691"/>
    </source>
</evidence>
<dbReference type="KEGG" id="dap:Dacet_0101"/>
<name>D4H1F9_DENA2</name>
<feature type="domain" description="FAD/NAD(P)-binding" evidence="1">
    <location>
        <begin position="112"/>
        <end position="397"/>
    </location>
</feature>
<keyword evidence="4" id="KW-1185">Reference proteome</keyword>
<dbReference type="SUPFAM" id="SSF51971">
    <property type="entry name" value="Nucleotide-binding domain"/>
    <property type="match status" value="1"/>
</dbReference>
<organism evidence="3 4">
    <name type="scientific">Denitrovibrio acetiphilus (strain DSM 12809 / NBRC 114555 / N2460)</name>
    <dbReference type="NCBI Taxonomy" id="522772"/>
    <lineage>
        <taxon>Bacteria</taxon>
        <taxon>Pseudomonadati</taxon>
        <taxon>Deferribacterota</taxon>
        <taxon>Deferribacteres</taxon>
        <taxon>Deferribacterales</taxon>
        <taxon>Geovibrionaceae</taxon>
        <taxon>Denitrovibrio</taxon>
    </lineage>
</organism>
<accession>D4H1F9</accession>
<dbReference type="Gene3D" id="3.50.50.60">
    <property type="entry name" value="FAD/NAD(P)-binding domain"/>
    <property type="match status" value="2"/>
</dbReference>
<gene>
    <name evidence="3" type="ordered locus">Dacet_0101</name>
</gene>
<dbReference type="HOGENOM" id="CLU_000422_3_4_0"/>
<dbReference type="RefSeq" id="WP_013009455.1">
    <property type="nucleotide sequence ID" value="NC_013943.1"/>
</dbReference>